<proteinExistence type="predicted"/>
<dbReference type="Proteomes" id="UP001595989">
    <property type="component" value="Unassembled WGS sequence"/>
</dbReference>
<feature type="chain" id="PRO_5046438596" evidence="1">
    <location>
        <begin position="20"/>
        <end position="179"/>
    </location>
</feature>
<keyword evidence="1" id="KW-0732">Signal</keyword>
<reference evidence="3" key="1">
    <citation type="journal article" date="2019" name="Int. J. Syst. Evol. Microbiol.">
        <title>The Global Catalogue of Microorganisms (GCM) 10K type strain sequencing project: providing services to taxonomists for standard genome sequencing and annotation.</title>
        <authorList>
            <consortium name="The Broad Institute Genomics Platform"/>
            <consortium name="The Broad Institute Genome Sequencing Center for Infectious Disease"/>
            <person name="Wu L."/>
            <person name="Ma J."/>
        </authorList>
    </citation>
    <scope>NUCLEOTIDE SEQUENCE [LARGE SCALE GENOMIC DNA]</scope>
    <source>
        <strain evidence="3">CGMCC 4.7426</strain>
    </source>
</reference>
<keyword evidence="2" id="KW-0449">Lipoprotein</keyword>
<name>A0ABV9DJE2_9BACI</name>
<dbReference type="InterPro" id="IPR019076">
    <property type="entry name" value="Spore_lipoprot_YhcN/YlaJ-like"/>
</dbReference>
<sequence>MIKKAGLLLVLGMILAGCGGGNPEAGQDNTGDNIQPINYEDNQEEQERLGIKEESLGERGGYPQTNMNEMNTGDEDAQSDIYTNEVSVSIANHLKQRREIVQAQVGILDDRIVVGVMLDENVAANMKDIVKREVESMMPNKEVVVFTEDIYWDHMSNHDASPDEHSEMHEFLREFFGRE</sequence>
<evidence type="ECO:0000313" key="3">
    <source>
        <dbReference type="Proteomes" id="UP001595989"/>
    </source>
</evidence>
<dbReference type="PROSITE" id="PS51257">
    <property type="entry name" value="PROKAR_LIPOPROTEIN"/>
    <property type="match status" value="1"/>
</dbReference>
<keyword evidence="3" id="KW-1185">Reference proteome</keyword>
<dbReference type="Pfam" id="PF09580">
    <property type="entry name" value="Spore_YhcN_YlaJ"/>
    <property type="match status" value="1"/>
</dbReference>
<feature type="signal peptide" evidence="1">
    <location>
        <begin position="1"/>
        <end position="19"/>
    </location>
</feature>
<protein>
    <submittedName>
        <fullName evidence="2">YhcN/YlaJ family sporulation lipoprotein</fullName>
    </submittedName>
</protein>
<evidence type="ECO:0000313" key="2">
    <source>
        <dbReference type="EMBL" id="MFC4558937.1"/>
    </source>
</evidence>
<evidence type="ECO:0000256" key="1">
    <source>
        <dbReference type="SAM" id="SignalP"/>
    </source>
</evidence>
<dbReference type="EMBL" id="JBHSFU010000006">
    <property type="protein sequence ID" value="MFC4558937.1"/>
    <property type="molecule type" value="Genomic_DNA"/>
</dbReference>
<gene>
    <name evidence="2" type="ORF">ACFO3D_12040</name>
</gene>
<comment type="caution">
    <text evidence="2">The sequence shown here is derived from an EMBL/GenBank/DDBJ whole genome shotgun (WGS) entry which is preliminary data.</text>
</comment>
<accession>A0ABV9DJE2</accession>
<organism evidence="2 3">
    <name type="scientific">Virgibacillus kekensis</name>
    <dbReference type="NCBI Taxonomy" id="202261"/>
    <lineage>
        <taxon>Bacteria</taxon>
        <taxon>Bacillati</taxon>
        <taxon>Bacillota</taxon>
        <taxon>Bacilli</taxon>
        <taxon>Bacillales</taxon>
        <taxon>Bacillaceae</taxon>
        <taxon>Virgibacillus</taxon>
    </lineage>
</organism>
<dbReference type="RefSeq" id="WP_390296282.1">
    <property type="nucleotide sequence ID" value="NZ_JBHSFU010000006.1"/>
</dbReference>